<evidence type="ECO:0000313" key="4">
    <source>
        <dbReference type="Proteomes" id="UP001501490"/>
    </source>
</evidence>
<dbReference type="Pfam" id="PF19870">
    <property type="entry name" value="DUF6343"/>
    <property type="match status" value="1"/>
</dbReference>
<dbReference type="EMBL" id="BAABAB010000017">
    <property type="protein sequence ID" value="GAA3621882.1"/>
    <property type="molecule type" value="Genomic_DNA"/>
</dbReference>
<evidence type="ECO:0000256" key="1">
    <source>
        <dbReference type="SAM" id="MobiDB-lite"/>
    </source>
</evidence>
<keyword evidence="2" id="KW-0812">Transmembrane</keyword>
<gene>
    <name evidence="3" type="ORF">GCM10022236_25270</name>
</gene>
<organism evidence="3 4">
    <name type="scientific">Microlunatus ginsengisoli</name>
    <dbReference type="NCBI Taxonomy" id="363863"/>
    <lineage>
        <taxon>Bacteria</taxon>
        <taxon>Bacillati</taxon>
        <taxon>Actinomycetota</taxon>
        <taxon>Actinomycetes</taxon>
        <taxon>Propionibacteriales</taxon>
        <taxon>Propionibacteriaceae</taxon>
        <taxon>Microlunatus</taxon>
    </lineage>
</organism>
<feature type="region of interest" description="Disordered" evidence="1">
    <location>
        <begin position="1"/>
        <end position="33"/>
    </location>
</feature>
<evidence type="ECO:0000256" key="2">
    <source>
        <dbReference type="SAM" id="Phobius"/>
    </source>
</evidence>
<dbReference type="InterPro" id="IPR045924">
    <property type="entry name" value="DUF6343"/>
</dbReference>
<reference evidence="4" key="1">
    <citation type="journal article" date="2019" name="Int. J. Syst. Evol. Microbiol.">
        <title>The Global Catalogue of Microorganisms (GCM) 10K type strain sequencing project: providing services to taxonomists for standard genome sequencing and annotation.</title>
        <authorList>
            <consortium name="The Broad Institute Genomics Platform"/>
            <consortium name="The Broad Institute Genome Sequencing Center for Infectious Disease"/>
            <person name="Wu L."/>
            <person name="Ma J."/>
        </authorList>
    </citation>
    <scope>NUCLEOTIDE SEQUENCE [LARGE SCALE GENOMIC DNA]</scope>
    <source>
        <strain evidence="4">JCM 16929</strain>
    </source>
</reference>
<keyword evidence="4" id="KW-1185">Reference proteome</keyword>
<evidence type="ECO:0000313" key="3">
    <source>
        <dbReference type="EMBL" id="GAA3621882.1"/>
    </source>
</evidence>
<name>A0ABP6ZYE0_9ACTN</name>
<keyword evidence="2" id="KW-0472">Membrane</keyword>
<proteinExistence type="predicted"/>
<sequence>MAQVDEPDGEARPAPQPADIPPDHHNPLGGIGGAAPARSPLNLRLGLAIFGLVVSVAGAITLALHDVPLFLVTVLAIVAVTALIDIVVVVRRKRRGEPG</sequence>
<dbReference type="Proteomes" id="UP001501490">
    <property type="component" value="Unassembled WGS sequence"/>
</dbReference>
<feature type="transmembrane region" description="Helical" evidence="2">
    <location>
        <begin position="45"/>
        <end position="64"/>
    </location>
</feature>
<feature type="transmembrane region" description="Helical" evidence="2">
    <location>
        <begin position="70"/>
        <end position="90"/>
    </location>
</feature>
<dbReference type="RefSeq" id="WP_344804993.1">
    <property type="nucleotide sequence ID" value="NZ_BAABAB010000017.1"/>
</dbReference>
<protein>
    <submittedName>
        <fullName evidence="3">Uncharacterized protein</fullName>
    </submittedName>
</protein>
<comment type="caution">
    <text evidence="3">The sequence shown here is derived from an EMBL/GenBank/DDBJ whole genome shotgun (WGS) entry which is preliminary data.</text>
</comment>
<accession>A0ABP6ZYE0</accession>
<keyword evidence="2" id="KW-1133">Transmembrane helix</keyword>